<dbReference type="NCBIfam" id="NF002904">
    <property type="entry name" value="PRK03512.1"/>
    <property type="match status" value="1"/>
</dbReference>
<dbReference type="EMBL" id="BAEK01000077">
    <property type="protein sequence ID" value="GAC07224.1"/>
    <property type="molecule type" value="Genomic_DNA"/>
</dbReference>
<feature type="region of interest" description="Disordered" evidence="5">
    <location>
        <begin position="304"/>
        <end position="332"/>
    </location>
</feature>
<dbReference type="PANTHER" id="PTHR20858">
    <property type="entry name" value="PHOSPHOMETHYLPYRIMIDINE KINASE"/>
    <property type="match status" value="1"/>
</dbReference>
<accession>A0ABQ0ICY2</accession>
<keyword evidence="8" id="KW-0808">Transferase</keyword>
<evidence type="ECO:0000256" key="3">
    <source>
        <dbReference type="ARBA" id="ARBA00012135"/>
    </source>
</evidence>
<dbReference type="InterPro" id="IPR029056">
    <property type="entry name" value="Ribokinase-like"/>
</dbReference>
<evidence type="ECO:0000313" key="8">
    <source>
        <dbReference type="EMBL" id="GAC07224.1"/>
    </source>
</evidence>
<dbReference type="PANTHER" id="PTHR20858:SF17">
    <property type="entry name" value="HYDROXYMETHYLPYRIMIDINE_PHOSPHOMETHYLPYRIMIDINE KINASE THI20-RELATED"/>
    <property type="match status" value="1"/>
</dbReference>
<organism evidence="8 9">
    <name type="scientific">Paraglaciecola agarilytica NO2</name>
    <dbReference type="NCBI Taxonomy" id="1125747"/>
    <lineage>
        <taxon>Bacteria</taxon>
        <taxon>Pseudomonadati</taxon>
        <taxon>Pseudomonadota</taxon>
        <taxon>Gammaproteobacteria</taxon>
        <taxon>Alteromonadales</taxon>
        <taxon>Alteromonadaceae</taxon>
        <taxon>Paraglaciecola</taxon>
    </lineage>
</organism>
<dbReference type="InterPro" id="IPR004399">
    <property type="entry name" value="HMP/HMP-P_kinase_dom"/>
</dbReference>
<feature type="domain" description="Thiamine phosphate synthase/TenI" evidence="6">
    <location>
        <begin position="394"/>
        <end position="567"/>
    </location>
</feature>
<dbReference type="SUPFAM" id="SSF51391">
    <property type="entry name" value="Thiamin phosphate synthase"/>
    <property type="match status" value="1"/>
</dbReference>
<dbReference type="InterPro" id="IPR022998">
    <property type="entry name" value="ThiamineP_synth_TenI"/>
</dbReference>
<keyword evidence="8" id="KW-0418">Kinase</keyword>
<dbReference type="CDD" id="cd00564">
    <property type="entry name" value="TMP_TenI"/>
    <property type="match status" value="1"/>
</dbReference>
<gene>
    <name evidence="8" type="ORF">GAGA_4399</name>
</gene>
<dbReference type="SUPFAM" id="SSF53613">
    <property type="entry name" value="Ribokinase-like"/>
    <property type="match status" value="1"/>
</dbReference>
<proteinExistence type="predicted"/>
<dbReference type="RefSeq" id="WP_008306166.1">
    <property type="nucleotide sequence ID" value="NZ_BAEK01000077.1"/>
</dbReference>
<reference evidence="8 9" key="1">
    <citation type="journal article" date="2014" name="Environ. Microbiol.">
        <title>Comparative genomics of the marine bacterial genus Glaciecola reveals the high degree of genomic diversity and genomic characteristic for cold adaptation.</title>
        <authorList>
            <person name="Qin Q.L."/>
            <person name="Xie B.B."/>
            <person name="Yu Y."/>
            <person name="Shu Y.L."/>
            <person name="Rong J.C."/>
            <person name="Zhang Y.J."/>
            <person name="Zhao D.L."/>
            <person name="Chen X.L."/>
            <person name="Zhang X.Y."/>
            <person name="Chen B."/>
            <person name="Zhou B.C."/>
            <person name="Zhang Y.Z."/>
        </authorList>
    </citation>
    <scope>NUCLEOTIDE SEQUENCE [LARGE SCALE GENOMIC DNA]</scope>
    <source>
        <strain evidence="8 9">NO2</strain>
    </source>
</reference>
<protein>
    <recommendedName>
        <fullName evidence="3">hydroxymethylpyrimidine kinase</fullName>
        <ecNumber evidence="3">2.7.1.49</ecNumber>
    </recommendedName>
</protein>
<sequence length="586" mass="63443">MIDRDALVSDPQSTDHGIKPTVLTFSGSDSAGLAGMQMDIKVQHAFNIHCLSVLTAVTAQNNQQVLAVHAVEQKMFDAQIKAVSAFKPGAIKTGLIAQHAQAKSIIDAKQALGIPLICDPVGAATSGNPLIARGGEDSDGHFTDVLLRHCTLITPNIPEAERLVGFSILSSQDIKNAAKILLDKGASTVLIKGGHGPCAKRFSQDYYCSPTEQFWLESQWIDTQHTRGTGCALASAIASCIALGYCLKDAVVIAKMAITQGLIDAKALLSNPQGYIKSYMDTHDKGVKNCEDTHAKQSYMDTHDKGAENCKDTHDKGAESYEDTHGKGIGNYKDTHDKGAVDIRSFPSAQQSLPSLRDDDGGAGCVEPHSFLTPVEPFPDIGDSPVGLYPIVDRANWLEMLLPLGVTTIQLRIKDLLDRRLEEEISRAVQIARRYSCRLFINDHWQLAIKHRAYGVHLGQEDLIATQSDASNPIQQLRSAGLRLGISTHCHFEVARAHSFKPSYIAYGPVFATSSKDMPWVPQGLTGLDYWQNLLAYPLVAIGGINLERAQAIHALGVSGIAMISEITQADSPLEKTRALLAALRT</sequence>
<dbReference type="CDD" id="cd01169">
    <property type="entry name" value="HMPP_kinase"/>
    <property type="match status" value="1"/>
</dbReference>
<dbReference type="Proteomes" id="UP000008372">
    <property type="component" value="Unassembled WGS sequence"/>
</dbReference>
<comment type="cofactor">
    <cofactor evidence="1">
        <name>Mg(2+)</name>
        <dbReference type="ChEBI" id="CHEBI:18420"/>
    </cofactor>
</comment>
<evidence type="ECO:0000313" key="9">
    <source>
        <dbReference type="Proteomes" id="UP000008372"/>
    </source>
</evidence>
<feature type="domain" description="Pyridoxamine kinase/Phosphomethylpyrimidine kinase" evidence="7">
    <location>
        <begin position="29"/>
        <end position="265"/>
    </location>
</feature>
<dbReference type="InterPro" id="IPR013749">
    <property type="entry name" value="PM/HMP-P_kinase-1"/>
</dbReference>
<dbReference type="Pfam" id="PF08543">
    <property type="entry name" value="Phos_pyr_kin"/>
    <property type="match status" value="1"/>
</dbReference>
<feature type="compositionally biased region" description="Basic and acidic residues" evidence="5">
    <location>
        <begin position="304"/>
        <end position="326"/>
    </location>
</feature>
<dbReference type="InterPro" id="IPR013785">
    <property type="entry name" value="Aldolase_TIM"/>
</dbReference>
<dbReference type="Gene3D" id="3.20.20.70">
    <property type="entry name" value="Aldolase class I"/>
    <property type="match status" value="1"/>
</dbReference>
<name>A0ABQ0ICY2_9ALTE</name>
<dbReference type="Pfam" id="PF02581">
    <property type="entry name" value="TMP-TENI"/>
    <property type="match status" value="1"/>
</dbReference>
<evidence type="ECO:0000256" key="4">
    <source>
        <dbReference type="ARBA" id="ARBA00023268"/>
    </source>
</evidence>
<evidence type="ECO:0000259" key="7">
    <source>
        <dbReference type="Pfam" id="PF08543"/>
    </source>
</evidence>
<keyword evidence="9" id="KW-1185">Reference proteome</keyword>
<comment type="pathway">
    <text evidence="2">Cofactor biosynthesis; thiamine diphosphate biosynthesis.</text>
</comment>
<dbReference type="EC" id="2.7.1.49" evidence="3"/>
<dbReference type="Gene3D" id="3.40.1190.20">
    <property type="match status" value="1"/>
</dbReference>
<evidence type="ECO:0000256" key="1">
    <source>
        <dbReference type="ARBA" id="ARBA00001946"/>
    </source>
</evidence>
<dbReference type="InterPro" id="IPR036206">
    <property type="entry name" value="ThiamineP_synth_sf"/>
</dbReference>
<comment type="caution">
    <text evidence="8">The sequence shown here is derived from an EMBL/GenBank/DDBJ whole genome shotgun (WGS) entry which is preliminary data.</text>
</comment>
<evidence type="ECO:0000256" key="2">
    <source>
        <dbReference type="ARBA" id="ARBA00004948"/>
    </source>
</evidence>
<evidence type="ECO:0000256" key="5">
    <source>
        <dbReference type="SAM" id="MobiDB-lite"/>
    </source>
</evidence>
<evidence type="ECO:0000259" key="6">
    <source>
        <dbReference type="Pfam" id="PF02581"/>
    </source>
</evidence>
<keyword evidence="4" id="KW-0511">Multifunctional enzyme</keyword>
<dbReference type="GO" id="GO:0016301">
    <property type="term" value="F:kinase activity"/>
    <property type="evidence" value="ECO:0007669"/>
    <property type="project" value="UniProtKB-KW"/>
</dbReference>